<evidence type="ECO:0000259" key="9">
    <source>
        <dbReference type="Pfam" id="PF07291"/>
    </source>
</evidence>
<dbReference type="Proteomes" id="UP001184150">
    <property type="component" value="Unassembled WGS sequence"/>
</dbReference>
<feature type="transmembrane region" description="Helical" evidence="8">
    <location>
        <begin position="12"/>
        <end position="40"/>
    </location>
</feature>
<evidence type="ECO:0000313" key="11">
    <source>
        <dbReference type="Proteomes" id="UP001184150"/>
    </source>
</evidence>
<keyword evidence="7 8" id="KW-0472">Membrane</keyword>
<proteinExistence type="predicted"/>
<comment type="caution">
    <text evidence="10">The sequence shown here is derived from an EMBL/GenBank/DDBJ whole genome shotgun (WGS) entry which is preliminary data.</text>
</comment>
<organism evidence="10 11">
    <name type="scientific">Novosphingobium capsulatum</name>
    <dbReference type="NCBI Taxonomy" id="13688"/>
    <lineage>
        <taxon>Bacteria</taxon>
        <taxon>Pseudomonadati</taxon>
        <taxon>Pseudomonadota</taxon>
        <taxon>Alphaproteobacteria</taxon>
        <taxon>Sphingomonadales</taxon>
        <taxon>Sphingomonadaceae</taxon>
        <taxon>Novosphingobium</taxon>
    </lineage>
</organism>
<comment type="subcellular location">
    <subcellularLocation>
        <location evidence="2">Membrane</location>
        <topology evidence="2">Multi-pass membrane protein</topology>
    </subcellularLocation>
</comment>
<evidence type="ECO:0000256" key="5">
    <source>
        <dbReference type="ARBA" id="ARBA00022692"/>
    </source>
</evidence>
<dbReference type="InterPro" id="IPR009908">
    <property type="entry name" value="Methylamine_util_MauE"/>
</dbReference>
<gene>
    <name evidence="10" type="ORF">J2792_001132</name>
</gene>
<evidence type="ECO:0000256" key="6">
    <source>
        <dbReference type="ARBA" id="ARBA00022989"/>
    </source>
</evidence>
<comment type="pathway">
    <text evidence="3">One-carbon metabolism; methylamine degradation.</text>
</comment>
<comment type="function">
    <text evidence="1">May be specifically involved in the processing, transport, and/or maturation of the MADH beta-subunit.</text>
</comment>
<name>A0ABU1MJP4_9SPHN</name>
<reference evidence="10 11" key="1">
    <citation type="submission" date="2023-07" db="EMBL/GenBank/DDBJ databases">
        <title>Sorghum-associated microbial communities from plants grown in Nebraska, USA.</title>
        <authorList>
            <person name="Schachtman D."/>
        </authorList>
    </citation>
    <scope>NUCLEOTIDE SEQUENCE [LARGE SCALE GENOMIC DNA]</scope>
    <source>
        <strain evidence="10 11">DS1027</strain>
    </source>
</reference>
<evidence type="ECO:0000256" key="7">
    <source>
        <dbReference type="ARBA" id="ARBA00023136"/>
    </source>
</evidence>
<keyword evidence="5 8" id="KW-0812">Transmembrane</keyword>
<feature type="transmembrane region" description="Helical" evidence="8">
    <location>
        <begin position="61"/>
        <end position="83"/>
    </location>
</feature>
<keyword evidence="6 8" id="KW-1133">Transmembrane helix</keyword>
<feature type="transmembrane region" description="Helical" evidence="8">
    <location>
        <begin position="129"/>
        <end position="151"/>
    </location>
</feature>
<dbReference type="EMBL" id="JAVDRD010000002">
    <property type="protein sequence ID" value="MDR6510272.1"/>
    <property type="molecule type" value="Genomic_DNA"/>
</dbReference>
<evidence type="ECO:0000313" key="10">
    <source>
        <dbReference type="EMBL" id="MDR6510272.1"/>
    </source>
</evidence>
<feature type="domain" description="Methylamine utilisation protein MauE" evidence="9">
    <location>
        <begin position="23"/>
        <end position="147"/>
    </location>
</feature>
<feature type="transmembrane region" description="Helical" evidence="8">
    <location>
        <begin position="89"/>
        <end position="109"/>
    </location>
</feature>
<feature type="transmembrane region" description="Helical" evidence="8">
    <location>
        <begin position="157"/>
        <end position="182"/>
    </location>
</feature>
<evidence type="ECO:0000256" key="2">
    <source>
        <dbReference type="ARBA" id="ARBA00004141"/>
    </source>
</evidence>
<protein>
    <recommendedName>
        <fullName evidence="4">Methylamine utilization protein MauE</fullName>
    </recommendedName>
</protein>
<dbReference type="RefSeq" id="WP_309804616.1">
    <property type="nucleotide sequence ID" value="NZ_JAVDRD010000002.1"/>
</dbReference>
<evidence type="ECO:0000256" key="8">
    <source>
        <dbReference type="SAM" id="Phobius"/>
    </source>
</evidence>
<evidence type="ECO:0000256" key="3">
    <source>
        <dbReference type="ARBA" id="ARBA00004856"/>
    </source>
</evidence>
<accession>A0ABU1MJP4</accession>
<sequence length="192" mass="19270">MIALGAPDAAPAAIGLMAVALTGRIATVGVGLVFLAAAAGKLRHRALLPGVIANYRLLPPALVAPVASALPVAELALGIWLLSGLMTPPAAAVAALLLGIFAWAMAVNLRRGRGHIDCGCGHAALRQPLAWPLVMRNVVLAALLLPALATAPLPGQAWLLGAAGGIVLFLLVQLFNAIVALAGSPLAPARKG</sequence>
<keyword evidence="11" id="KW-1185">Reference proteome</keyword>
<evidence type="ECO:0000256" key="4">
    <source>
        <dbReference type="ARBA" id="ARBA00019078"/>
    </source>
</evidence>
<evidence type="ECO:0000256" key="1">
    <source>
        <dbReference type="ARBA" id="ARBA00003475"/>
    </source>
</evidence>
<dbReference type="Pfam" id="PF07291">
    <property type="entry name" value="MauE"/>
    <property type="match status" value="1"/>
</dbReference>